<dbReference type="SMART" id="SM00614">
    <property type="entry name" value="ZnF_BED"/>
    <property type="match status" value="1"/>
</dbReference>
<dbReference type="GO" id="GO:0008270">
    <property type="term" value="F:zinc ion binding"/>
    <property type="evidence" value="ECO:0007669"/>
    <property type="project" value="UniProtKB-KW"/>
</dbReference>
<evidence type="ECO:0000256" key="4">
    <source>
        <dbReference type="PROSITE-ProRule" id="PRU00027"/>
    </source>
</evidence>
<dbReference type="PANTHER" id="PTHR34396:SF25">
    <property type="entry name" value="BOUNDARY ELEMENT ASSOCIATED FACTOR"/>
    <property type="match status" value="1"/>
</dbReference>
<dbReference type="PROSITE" id="PS50808">
    <property type="entry name" value="ZF_BED"/>
    <property type="match status" value="1"/>
</dbReference>
<evidence type="ECO:0000256" key="1">
    <source>
        <dbReference type="ARBA" id="ARBA00022723"/>
    </source>
</evidence>
<organism evidence="7 8">
    <name type="scientific">Parasponia andersonii</name>
    <name type="common">Sponia andersonii</name>
    <dbReference type="NCBI Taxonomy" id="3476"/>
    <lineage>
        <taxon>Eukaryota</taxon>
        <taxon>Viridiplantae</taxon>
        <taxon>Streptophyta</taxon>
        <taxon>Embryophyta</taxon>
        <taxon>Tracheophyta</taxon>
        <taxon>Spermatophyta</taxon>
        <taxon>Magnoliopsida</taxon>
        <taxon>eudicotyledons</taxon>
        <taxon>Gunneridae</taxon>
        <taxon>Pentapetalae</taxon>
        <taxon>rosids</taxon>
        <taxon>fabids</taxon>
        <taxon>Rosales</taxon>
        <taxon>Cannabaceae</taxon>
        <taxon>Parasponia</taxon>
    </lineage>
</organism>
<feature type="compositionally biased region" description="Polar residues" evidence="5">
    <location>
        <begin position="57"/>
        <end position="70"/>
    </location>
</feature>
<dbReference type="GO" id="GO:0005634">
    <property type="term" value="C:nucleus"/>
    <property type="evidence" value="ECO:0007669"/>
    <property type="project" value="TreeGrafter"/>
</dbReference>
<comment type="caution">
    <text evidence="7">The sequence shown here is derived from an EMBL/GenBank/DDBJ whole genome shotgun (WGS) entry which is preliminary data.</text>
</comment>
<reference evidence="8" key="1">
    <citation type="submission" date="2016-06" db="EMBL/GenBank/DDBJ databases">
        <title>Parallel loss of symbiosis genes in relatives of nitrogen-fixing non-legume Parasponia.</title>
        <authorList>
            <person name="Van Velzen R."/>
            <person name="Holmer R."/>
            <person name="Bu F."/>
            <person name="Rutten L."/>
            <person name="Van Zeijl A."/>
            <person name="Liu W."/>
            <person name="Santuari L."/>
            <person name="Cao Q."/>
            <person name="Sharma T."/>
            <person name="Shen D."/>
            <person name="Roswanjaya Y."/>
            <person name="Wardhani T."/>
            <person name="Kalhor M.S."/>
            <person name="Jansen J."/>
            <person name="Van den Hoogen J."/>
            <person name="Gungor B."/>
            <person name="Hartog M."/>
            <person name="Hontelez J."/>
            <person name="Verver J."/>
            <person name="Yang W.-C."/>
            <person name="Schijlen E."/>
            <person name="Repin R."/>
            <person name="Schilthuizen M."/>
            <person name="Schranz E."/>
            <person name="Heidstra R."/>
            <person name="Miyata K."/>
            <person name="Fedorova E."/>
            <person name="Kohlen W."/>
            <person name="Bisseling T."/>
            <person name="Smit S."/>
            <person name="Geurts R."/>
        </authorList>
    </citation>
    <scope>NUCLEOTIDE SEQUENCE [LARGE SCALE GENOMIC DNA]</scope>
    <source>
        <strain evidence="8">cv. WU1-14</strain>
    </source>
</reference>
<name>A0A2P5CZF6_PARAD</name>
<gene>
    <name evidence="7" type="ORF">PanWU01x14_110520</name>
</gene>
<dbReference type="Pfam" id="PF02892">
    <property type="entry name" value="zf-BED"/>
    <property type="match status" value="1"/>
</dbReference>
<evidence type="ECO:0000313" key="8">
    <source>
        <dbReference type="Proteomes" id="UP000237105"/>
    </source>
</evidence>
<accession>A0A2P5CZF6</accession>
<dbReference type="InterPro" id="IPR053031">
    <property type="entry name" value="Cuticle_assoc_protein"/>
</dbReference>
<feature type="domain" description="BED-type" evidence="6">
    <location>
        <begin position="81"/>
        <end position="143"/>
    </location>
</feature>
<dbReference type="Proteomes" id="UP000237105">
    <property type="component" value="Unassembled WGS sequence"/>
</dbReference>
<evidence type="ECO:0000259" key="6">
    <source>
        <dbReference type="PROSITE" id="PS50808"/>
    </source>
</evidence>
<dbReference type="EMBL" id="JXTB01000080">
    <property type="protein sequence ID" value="PON66397.1"/>
    <property type="molecule type" value="Genomic_DNA"/>
</dbReference>
<keyword evidence="2 4" id="KW-0863">Zinc-finger</keyword>
<evidence type="ECO:0000256" key="5">
    <source>
        <dbReference type="SAM" id="MobiDB-lite"/>
    </source>
</evidence>
<keyword evidence="3" id="KW-0862">Zinc</keyword>
<protein>
    <submittedName>
        <fullName evidence="7">Zinc finger, BED-type</fullName>
    </submittedName>
</protein>
<dbReference type="GO" id="GO:0006357">
    <property type="term" value="P:regulation of transcription by RNA polymerase II"/>
    <property type="evidence" value="ECO:0007669"/>
    <property type="project" value="TreeGrafter"/>
</dbReference>
<feature type="region of interest" description="Disordered" evidence="5">
    <location>
        <begin position="44"/>
        <end position="70"/>
    </location>
</feature>
<proteinExistence type="predicted"/>
<evidence type="ECO:0000256" key="3">
    <source>
        <dbReference type="ARBA" id="ARBA00022833"/>
    </source>
</evidence>
<keyword evidence="1" id="KW-0479">Metal-binding</keyword>
<feature type="region of interest" description="Disordered" evidence="5">
    <location>
        <begin position="1"/>
        <end position="26"/>
    </location>
</feature>
<keyword evidence="8" id="KW-1185">Reference proteome</keyword>
<dbReference type="PANTHER" id="PTHR34396">
    <property type="entry name" value="OS03G0264950 PROTEIN-RELATED"/>
    <property type="match status" value="1"/>
</dbReference>
<evidence type="ECO:0000313" key="7">
    <source>
        <dbReference type="EMBL" id="PON66397.1"/>
    </source>
</evidence>
<dbReference type="GO" id="GO:1990837">
    <property type="term" value="F:sequence-specific double-stranded DNA binding"/>
    <property type="evidence" value="ECO:0007669"/>
    <property type="project" value="TreeGrafter"/>
</dbReference>
<dbReference type="InterPro" id="IPR003656">
    <property type="entry name" value="Znf_BED"/>
</dbReference>
<evidence type="ECO:0000256" key="2">
    <source>
        <dbReference type="ARBA" id="ARBA00022771"/>
    </source>
</evidence>
<dbReference type="AlphaFoldDB" id="A0A2P5CZF6"/>
<sequence>MDMNRNIPIDLDDNEYKMDDHDSETEEMQIRLVEEDDDQVHEIQNQPRTHTRVGAPTSGSGTQSATQDSSLGSVISKYAKACISKVWDYFDIEYIDVNGTKKRMEKCKFCAKLLTATLTGGTRHLKAHSEKCAEKHNRGKDPMQSQLQFNKDGSVSTWTYDSNVARESLDRAEFGPNLVRSGTLALRAVEPGWAFKTALRASLARPDPNFSSGLGCPYLQLQSEQHF</sequence>